<organism evidence="1 2">
    <name type="scientific">Paraburkholderia phymatum</name>
    <dbReference type="NCBI Taxonomy" id="148447"/>
    <lineage>
        <taxon>Bacteria</taxon>
        <taxon>Pseudomonadati</taxon>
        <taxon>Pseudomonadota</taxon>
        <taxon>Betaproteobacteria</taxon>
        <taxon>Burkholderiales</taxon>
        <taxon>Burkholderiaceae</taxon>
        <taxon>Paraburkholderia</taxon>
    </lineage>
</organism>
<gene>
    <name evidence="1" type="ORF">AB4Y32_10110</name>
</gene>
<evidence type="ECO:0000313" key="1">
    <source>
        <dbReference type="EMBL" id="MEX3932147.1"/>
    </source>
</evidence>
<reference evidence="1" key="1">
    <citation type="submission" date="2024-07" db="EMBL/GenBank/DDBJ databases">
        <title>A survey of Mimosa microsymbionts across Brazilian biomes reveals a high diversity of Paraburkholderia nodulating endemic species, but also that Cupriavidus is common as a symbiont of widespread species.</title>
        <authorList>
            <person name="Rouws L."/>
            <person name="Barauna A."/>
            <person name="Beukes C."/>
            <person name="Rouws J.R.C."/>
            <person name="De Faria S.M."/>
            <person name="Gross E."/>
            <person name="Bueno Dos Reis Junior F."/>
            <person name="Simon M.F."/>
            <person name="Maluk M."/>
            <person name="Odee D.W."/>
            <person name="Kenicer G."/>
            <person name="Young J.P.W."/>
            <person name="Reis V.M."/>
            <person name="Zilli J."/>
            <person name="James E.K."/>
        </authorList>
    </citation>
    <scope>NUCLEOTIDE SEQUENCE</scope>
    <source>
        <strain evidence="1">EG181B</strain>
    </source>
</reference>
<name>A0ACC6TXS7_9BURK</name>
<evidence type="ECO:0000313" key="2">
    <source>
        <dbReference type="Proteomes" id="UP001558850"/>
    </source>
</evidence>
<keyword evidence="2" id="KW-1185">Reference proteome</keyword>
<comment type="caution">
    <text evidence="1">The sequence shown here is derived from an EMBL/GenBank/DDBJ whole genome shotgun (WGS) entry which is preliminary data.</text>
</comment>
<proteinExistence type="predicted"/>
<dbReference type="EMBL" id="JBFRCH010000004">
    <property type="protein sequence ID" value="MEX3932147.1"/>
    <property type="molecule type" value="Genomic_DNA"/>
</dbReference>
<protein>
    <submittedName>
        <fullName evidence="1">YciI family protein</fullName>
    </submittedName>
</protein>
<accession>A0ACC6TXS7</accession>
<sequence length="94" mass="10922">MHFTVYCLDHPNMVERRLENYDAHKGYLQTSPVKTLISGPLTKPDGQTMIGSFFLYEADSVEDIERFVENDPFNQAGIWNTVDIKPFIKRVDNR</sequence>
<dbReference type="Proteomes" id="UP001558850">
    <property type="component" value="Unassembled WGS sequence"/>
</dbReference>